<keyword evidence="2 3" id="KW-0175">Coiled coil</keyword>
<reference evidence="5 6" key="2">
    <citation type="submission" date="2017-10" db="EMBL/GenBank/DDBJ databases">
        <authorList>
            <person name="Banno H."/>
            <person name="Chua N.-H."/>
        </authorList>
    </citation>
    <scope>NUCLEOTIDE SEQUENCE [LARGE SCALE GENOMIC DNA]</scope>
    <source>
        <strain evidence="5 6">JK626</strain>
    </source>
</reference>
<feature type="coiled-coil region" evidence="3">
    <location>
        <begin position="278"/>
        <end position="305"/>
    </location>
</feature>
<sequence length="512" mass="57048">MKKIIKPLIVIVVIAGLVVGGLYGYFRYNRGKKIAQVVSLTTYGMDGYWGDSIESYGTVTAEKSQTTYLASGTEVLSVNFAEGDHVEAGDVLLTVKKESQNIRGKELEVEKAQQIYTANVNRLERLENTTPIPEHIASQADTRDITYIPEKIYVVKEGASFMDDYTEGDRVFSIEYEPNGDEFGRLYYSSVSLYPYDEVKDIDKINAIKEELGKIEDLSTVFEIYEEEVTTEITVGNWYYDTSNGNIIGHEGIGPHGEIREEYIEPKGYTPTQLEEAIEQTKKDLARAELDLRIKANQLEEMKNTNENGEMIAKVSGTVSKVQSADNYNSTQPFMIVSATDEYFISGTIGEFYLGNVHVGDKVSVMSWDNGMTADAVITDISDSPDTSEENNYYMGGGNTNVSNYVFKASFDRSSGIEIGAAVDITITPDNVEAGGMYIPNFFIRKDSGGNYVMRMNEKNRLEKVYVKIGKSLWGEMLEVKSGITMDDCLAFPYGNGAIEGIKCKKVESLDY</sequence>
<evidence type="ECO:0008006" key="7">
    <source>
        <dbReference type="Google" id="ProtNLM"/>
    </source>
</evidence>
<evidence type="ECO:0000256" key="1">
    <source>
        <dbReference type="ARBA" id="ARBA00004196"/>
    </source>
</evidence>
<dbReference type="EMBL" id="PDYF01000020">
    <property type="protein sequence ID" value="PHU34502.1"/>
    <property type="molecule type" value="Genomic_DNA"/>
</dbReference>
<keyword evidence="4" id="KW-0812">Transmembrane</keyword>
<organism evidence="5 6">
    <name type="scientific">Pseudobutyrivibrio ruminis</name>
    <dbReference type="NCBI Taxonomy" id="46206"/>
    <lineage>
        <taxon>Bacteria</taxon>
        <taxon>Bacillati</taxon>
        <taxon>Bacillota</taxon>
        <taxon>Clostridia</taxon>
        <taxon>Lachnospirales</taxon>
        <taxon>Lachnospiraceae</taxon>
        <taxon>Pseudobutyrivibrio</taxon>
    </lineage>
</organism>
<keyword evidence="4" id="KW-1133">Transmembrane helix</keyword>
<protein>
    <recommendedName>
        <fullName evidence="7">HlyD family secretion protein</fullName>
    </recommendedName>
</protein>
<proteinExistence type="predicted"/>
<feature type="coiled-coil region" evidence="3">
    <location>
        <begin position="95"/>
        <end position="129"/>
    </location>
</feature>
<dbReference type="InterPro" id="IPR050465">
    <property type="entry name" value="UPF0194_transport"/>
</dbReference>
<dbReference type="PANTHER" id="PTHR32347">
    <property type="entry name" value="EFFLUX SYSTEM COMPONENT YKNX-RELATED"/>
    <property type="match status" value="1"/>
</dbReference>
<comment type="subcellular location">
    <subcellularLocation>
        <location evidence="1">Cell envelope</location>
    </subcellularLocation>
</comment>
<dbReference type="AlphaFoldDB" id="A0A2G3DU05"/>
<dbReference type="Proteomes" id="UP000225889">
    <property type="component" value="Unassembled WGS sequence"/>
</dbReference>
<dbReference type="GO" id="GO:0030313">
    <property type="term" value="C:cell envelope"/>
    <property type="evidence" value="ECO:0007669"/>
    <property type="project" value="UniProtKB-SubCell"/>
</dbReference>
<evidence type="ECO:0000313" key="6">
    <source>
        <dbReference type="Proteomes" id="UP000225889"/>
    </source>
</evidence>
<comment type="caution">
    <text evidence="5">The sequence shown here is derived from an EMBL/GenBank/DDBJ whole genome shotgun (WGS) entry which is preliminary data.</text>
</comment>
<reference evidence="5 6" key="1">
    <citation type="submission" date="2017-10" db="EMBL/GenBank/DDBJ databases">
        <title>Resolving the taxonomy of Roseburia spp., Eubacterium rectale and Agathobacter spp. through phylogenomic analysis.</title>
        <authorList>
            <person name="Sheridan P.O."/>
            <person name="Walker A.W."/>
            <person name="Duncan S.H."/>
            <person name="Scott K.P."/>
            <person name="Toole P.W.O."/>
            <person name="Luis P."/>
            <person name="Flint H.J."/>
        </authorList>
    </citation>
    <scope>NUCLEOTIDE SEQUENCE [LARGE SCALE GENOMIC DNA]</scope>
    <source>
        <strain evidence="5 6">JK626</strain>
    </source>
</reference>
<gene>
    <name evidence="5" type="ORF">CSX01_09945</name>
</gene>
<evidence type="ECO:0000256" key="2">
    <source>
        <dbReference type="ARBA" id="ARBA00023054"/>
    </source>
</evidence>
<keyword evidence="4" id="KW-0472">Membrane</keyword>
<name>A0A2G3DU05_9FIRM</name>
<evidence type="ECO:0000313" key="5">
    <source>
        <dbReference type="EMBL" id="PHU34502.1"/>
    </source>
</evidence>
<accession>A0A2G3DU05</accession>
<feature type="transmembrane region" description="Helical" evidence="4">
    <location>
        <begin position="7"/>
        <end position="26"/>
    </location>
</feature>
<dbReference type="RefSeq" id="WP_099392265.1">
    <property type="nucleotide sequence ID" value="NZ_PDYF01000020.1"/>
</dbReference>
<dbReference type="PANTHER" id="PTHR32347:SF14">
    <property type="entry name" value="EFFLUX SYSTEM COMPONENT YKNX-RELATED"/>
    <property type="match status" value="1"/>
</dbReference>
<evidence type="ECO:0000256" key="3">
    <source>
        <dbReference type="SAM" id="Coils"/>
    </source>
</evidence>
<evidence type="ECO:0000256" key="4">
    <source>
        <dbReference type="SAM" id="Phobius"/>
    </source>
</evidence>